<dbReference type="AlphaFoldDB" id="A0A2S1LL07"/>
<organism evidence="1 2">
    <name type="scientific">Flavobacterium kingsejongi</name>
    <dbReference type="NCBI Taxonomy" id="1678728"/>
    <lineage>
        <taxon>Bacteria</taxon>
        <taxon>Pseudomonadati</taxon>
        <taxon>Bacteroidota</taxon>
        <taxon>Flavobacteriia</taxon>
        <taxon>Flavobacteriales</taxon>
        <taxon>Flavobacteriaceae</taxon>
        <taxon>Flavobacterium</taxon>
    </lineage>
</organism>
<dbReference type="EMBL" id="CP020919">
    <property type="protein sequence ID" value="AWG24417.1"/>
    <property type="molecule type" value="Genomic_DNA"/>
</dbReference>
<keyword evidence="2" id="KW-1185">Reference proteome</keyword>
<gene>
    <name evidence="1" type="ORF">FK004_03795</name>
</gene>
<sequence length="123" mass="14215">MITDFQPTAYTLIRDLVIAIHTNATTLLYTKFNLTDAVWKELQEELDHFYGPERQLGIAPIAQAFDNSSRDRPYIALFPMQEPETWGVECVLWNHGKPSDAILHLKLHHLEAAWMLRYSYLGA</sequence>
<dbReference type="RefSeq" id="WP_108736058.1">
    <property type="nucleotide sequence ID" value="NZ_CP020919.1"/>
</dbReference>
<dbReference type="KEGG" id="fki:FK004_03795"/>
<name>A0A2S1LL07_9FLAO</name>
<dbReference type="Proteomes" id="UP000244677">
    <property type="component" value="Chromosome"/>
</dbReference>
<proteinExistence type="predicted"/>
<evidence type="ECO:0000313" key="2">
    <source>
        <dbReference type="Proteomes" id="UP000244677"/>
    </source>
</evidence>
<accession>A0A2S1LL07</accession>
<reference evidence="1 2" key="1">
    <citation type="submission" date="2017-04" db="EMBL/GenBank/DDBJ databases">
        <title>Complete genome sequence of Flavobacterium kingsejong AJ004.</title>
        <authorList>
            <person name="Lee P.C."/>
        </authorList>
    </citation>
    <scope>NUCLEOTIDE SEQUENCE [LARGE SCALE GENOMIC DNA]</scope>
    <source>
        <strain evidence="1 2">AJ004</strain>
    </source>
</reference>
<protein>
    <submittedName>
        <fullName evidence="1">Uncharacterized protein</fullName>
    </submittedName>
</protein>
<evidence type="ECO:0000313" key="1">
    <source>
        <dbReference type="EMBL" id="AWG24417.1"/>
    </source>
</evidence>
<dbReference type="OrthoDB" id="8706096at2"/>